<keyword evidence="2" id="KW-1185">Reference proteome</keyword>
<proteinExistence type="predicted"/>
<dbReference type="AlphaFoldDB" id="A0A9P0VRS2"/>
<name>A0A9P0VRS2_ACAOB</name>
<evidence type="ECO:0000313" key="1">
    <source>
        <dbReference type="EMBL" id="CAH2018325.1"/>
    </source>
</evidence>
<dbReference type="EMBL" id="CAKOFQ010009718">
    <property type="protein sequence ID" value="CAH2018325.1"/>
    <property type="molecule type" value="Genomic_DNA"/>
</dbReference>
<evidence type="ECO:0000313" key="2">
    <source>
        <dbReference type="Proteomes" id="UP001152888"/>
    </source>
</evidence>
<protein>
    <submittedName>
        <fullName evidence="1">Uncharacterized protein</fullName>
    </submittedName>
</protein>
<reference evidence="1" key="1">
    <citation type="submission" date="2022-03" db="EMBL/GenBank/DDBJ databases">
        <authorList>
            <person name="Sayadi A."/>
        </authorList>
    </citation>
    <scope>NUCLEOTIDE SEQUENCE</scope>
</reference>
<dbReference type="Proteomes" id="UP001152888">
    <property type="component" value="Unassembled WGS sequence"/>
</dbReference>
<sequence length="110" mass="12521">MPLASMSHIAQEKSKTSYGGGDYVLVKLIMRGKEYRYAAVCSKYDDEDGELTVTFLKVCNKDGTEFKINDNDIADVPYKDVIEKLPVPNIIVKRNTVLHKFKKSINVYEK</sequence>
<comment type="caution">
    <text evidence="1">The sequence shown here is derived from an EMBL/GenBank/DDBJ whole genome shotgun (WGS) entry which is preliminary data.</text>
</comment>
<dbReference type="OrthoDB" id="6754272at2759"/>
<gene>
    <name evidence="1" type="ORF">ACAOBT_LOCUS36566</name>
</gene>
<organism evidence="1 2">
    <name type="scientific">Acanthoscelides obtectus</name>
    <name type="common">Bean weevil</name>
    <name type="synonym">Bruchus obtectus</name>
    <dbReference type="NCBI Taxonomy" id="200917"/>
    <lineage>
        <taxon>Eukaryota</taxon>
        <taxon>Metazoa</taxon>
        <taxon>Ecdysozoa</taxon>
        <taxon>Arthropoda</taxon>
        <taxon>Hexapoda</taxon>
        <taxon>Insecta</taxon>
        <taxon>Pterygota</taxon>
        <taxon>Neoptera</taxon>
        <taxon>Endopterygota</taxon>
        <taxon>Coleoptera</taxon>
        <taxon>Polyphaga</taxon>
        <taxon>Cucujiformia</taxon>
        <taxon>Chrysomeloidea</taxon>
        <taxon>Chrysomelidae</taxon>
        <taxon>Bruchinae</taxon>
        <taxon>Bruchini</taxon>
        <taxon>Acanthoscelides</taxon>
    </lineage>
</organism>
<accession>A0A9P0VRS2</accession>